<evidence type="ECO:0000256" key="8">
    <source>
        <dbReference type="PROSITE-ProRule" id="PRU00433"/>
    </source>
</evidence>
<dbReference type="EMBL" id="CP019938">
    <property type="protein sequence ID" value="ARO15918.1"/>
    <property type="molecule type" value="Genomic_DNA"/>
</dbReference>
<evidence type="ECO:0000256" key="7">
    <source>
        <dbReference type="ARBA" id="ARBA00023004"/>
    </source>
</evidence>
<feature type="domain" description="Cytochrome c" evidence="10">
    <location>
        <begin position="163"/>
        <end position="252"/>
    </location>
</feature>
<evidence type="ECO:0000256" key="9">
    <source>
        <dbReference type="SAM" id="SignalP"/>
    </source>
</evidence>
<sequence>MKNRVLIAFAAGTVLAAPVMAQTTDASVLDAGRALVETHNCTGCHTETLGGQFFGGWYVPNISSDPIAGIGGWTIEELVEYLRDGSTAKGQAAGSMAGVVGSVTRRMTDDELTALATYLKSTDPVSDPDVKQPAFSFTTAQPASVISLDPAIDQSNPEAKVDLSTTDGAELYVAACATCHMPNGEGTADHFYPSLVGNGRIGGHTPNNLVQVILHGVTRDSNRGFPVAMPAYAADMNDEQIAAVANYVFARFGNPDLSVTGDDVALLRDRKNLPGQE</sequence>
<comment type="cofactor">
    <cofactor evidence="1">
        <name>heme c</name>
        <dbReference type="ChEBI" id="CHEBI:61717"/>
    </cofactor>
</comment>
<dbReference type="OrthoDB" id="5523448at2"/>
<dbReference type="GO" id="GO:0005506">
    <property type="term" value="F:iron ion binding"/>
    <property type="evidence" value="ECO:0007669"/>
    <property type="project" value="InterPro"/>
</dbReference>
<keyword evidence="12" id="KW-1185">Reference proteome</keyword>
<dbReference type="Pfam" id="PF13442">
    <property type="entry name" value="Cytochrome_CBB3"/>
    <property type="match status" value="1"/>
</dbReference>
<evidence type="ECO:0000256" key="4">
    <source>
        <dbReference type="ARBA" id="ARBA00022660"/>
    </source>
</evidence>
<keyword evidence="5 8" id="KW-0479">Metal-binding</keyword>
<evidence type="ECO:0000256" key="2">
    <source>
        <dbReference type="ARBA" id="ARBA00022448"/>
    </source>
</evidence>
<evidence type="ECO:0000256" key="6">
    <source>
        <dbReference type="ARBA" id="ARBA00022982"/>
    </source>
</evidence>
<organism evidence="11 12">
    <name type="scientific">Ketogulonicigenium robustum</name>
    <dbReference type="NCBI Taxonomy" id="92947"/>
    <lineage>
        <taxon>Bacteria</taxon>
        <taxon>Pseudomonadati</taxon>
        <taxon>Pseudomonadota</taxon>
        <taxon>Alphaproteobacteria</taxon>
        <taxon>Rhodobacterales</taxon>
        <taxon>Roseobacteraceae</taxon>
        <taxon>Ketogulonicigenium</taxon>
    </lineage>
</organism>
<feature type="chain" id="PRO_5012371077" evidence="9">
    <location>
        <begin position="22"/>
        <end position="277"/>
    </location>
</feature>
<dbReference type="PANTHER" id="PTHR35008">
    <property type="entry name" value="BLL4482 PROTEIN-RELATED"/>
    <property type="match status" value="1"/>
</dbReference>
<keyword evidence="9" id="KW-0732">Signal</keyword>
<dbReference type="Pfam" id="PF00034">
    <property type="entry name" value="Cytochrom_C"/>
    <property type="match status" value="1"/>
</dbReference>
<protein>
    <submittedName>
        <fullName evidence="11">D-sorbitol dehydrogenase (Acceptor)</fullName>
        <ecNumber evidence="11">1.1.99.21</ecNumber>
    </submittedName>
</protein>
<feature type="signal peptide" evidence="9">
    <location>
        <begin position="1"/>
        <end position="21"/>
    </location>
</feature>
<dbReference type="KEGG" id="kro:BVG79_p1000116"/>
<evidence type="ECO:0000256" key="1">
    <source>
        <dbReference type="ARBA" id="ARBA00001926"/>
    </source>
</evidence>
<reference evidence="11 12" key="1">
    <citation type="submission" date="2017-02" db="EMBL/GenBank/DDBJ databases">
        <title>Ketogulonicigenium robustum SPU B003 Genome sequencing and assembly.</title>
        <authorList>
            <person name="Li Y."/>
            <person name="Liu L."/>
            <person name="Wang C."/>
            <person name="Zhang M."/>
            <person name="Zhang T."/>
            <person name="Zhang Y."/>
        </authorList>
    </citation>
    <scope>NUCLEOTIDE SEQUENCE [LARGE SCALE GENOMIC DNA]</scope>
    <source>
        <strain evidence="11 12">SPU_B003</strain>
        <plasmid evidence="11 12">unnamed1</plasmid>
    </source>
</reference>
<evidence type="ECO:0000313" key="11">
    <source>
        <dbReference type="EMBL" id="ARO15918.1"/>
    </source>
</evidence>
<name>A0A1W6P327_9RHOB</name>
<keyword evidence="3 8" id="KW-0349">Heme</keyword>
<evidence type="ECO:0000259" key="10">
    <source>
        <dbReference type="PROSITE" id="PS51007"/>
    </source>
</evidence>
<geneLocation type="plasmid" evidence="11">
    <name>unnamed1</name>
</geneLocation>
<dbReference type="GO" id="GO:0009055">
    <property type="term" value="F:electron transfer activity"/>
    <property type="evidence" value="ECO:0007669"/>
    <property type="project" value="InterPro"/>
</dbReference>
<dbReference type="InterPro" id="IPR051459">
    <property type="entry name" value="Cytochrome_c-type_DH"/>
</dbReference>
<dbReference type="AlphaFoldDB" id="A0A1W6P327"/>
<keyword evidence="11" id="KW-0614">Plasmid</keyword>
<dbReference type="Gene3D" id="1.10.760.10">
    <property type="entry name" value="Cytochrome c-like domain"/>
    <property type="match status" value="2"/>
</dbReference>
<dbReference type="InterPro" id="IPR009056">
    <property type="entry name" value="Cyt_c-like_dom"/>
</dbReference>
<dbReference type="GO" id="GO:0047833">
    <property type="term" value="F:D-sorbitol dehydrogenase (acceptor) activity"/>
    <property type="evidence" value="ECO:0007669"/>
    <property type="project" value="UniProtKB-EC"/>
</dbReference>
<dbReference type="InterPro" id="IPR036909">
    <property type="entry name" value="Cyt_c-like_dom_sf"/>
</dbReference>
<dbReference type="RefSeq" id="WP_085787497.1">
    <property type="nucleotide sequence ID" value="NZ_CP019938.1"/>
</dbReference>
<dbReference type="EC" id="1.1.99.21" evidence="11"/>
<feature type="domain" description="Cytochrome c" evidence="10">
    <location>
        <begin position="27"/>
        <end position="123"/>
    </location>
</feature>
<proteinExistence type="predicted"/>
<evidence type="ECO:0000256" key="3">
    <source>
        <dbReference type="ARBA" id="ARBA00022617"/>
    </source>
</evidence>
<keyword evidence="6" id="KW-0249">Electron transport</keyword>
<keyword evidence="7 8" id="KW-0408">Iron</keyword>
<dbReference type="Proteomes" id="UP000242447">
    <property type="component" value="Plasmid unnamed1"/>
</dbReference>
<dbReference type="GO" id="GO:0020037">
    <property type="term" value="F:heme binding"/>
    <property type="evidence" value="ECO:0007669"/>
    <property type="project" value="InterPro"/>
</dbReference>
<dbReference type="PROSITE" id="PS51007">
    <property type="entry name" value="CYTC"/>
    <property type="match status" value="2"/>
</dbReference>
<dbReference type="InterPro" id="IPR008168">
    <property type="entry name" value="Cyt_C_IC"/>
</dbReference>
<keyword evidence="4" id="KW-0679">Respiratory chain</keyword>
<dbReference type="PANTHER" id="PTHR35008:SF8">
    <property type="entry name" value="ALCOHOL DEHYDROGENASE CYTOCHROME C SUBUNIT"/>
    <property type="match status" value="1"/>
</dbReference>
<dbReference type="PRINTS" id="PR00605">
    <property type="entry name" value="CYTCHROMECIC"/>
</dbReference>
<keyword evidence="2" id="KW-0813">Transport</keyword>
<gene>
    <name evidence="11" type="primary">polS</name>
    <name evidence="11" type="ORF">BVG79_p1000116</name>
</gene>
<dbReference type="SUPFAM" id="SSF46626">
    <property type="entry name" value="Cytochrome c"/>
    <property type="match status" value="2"/>
</dbReference>
<accession>A0A1W6P327</accession>
<evidence type="ECO:0000313" key="12">
    <source>
        <dbReference type="Proteomes" id="UP000242447"/>
    </source>
</evidence>
<keyword evidence="11" id="KW-0560">Oxidoreductase</keyword>
<evidence type="ECO:0000256" key="5">
    <source>
        <dbReference type="ARBA" id="ARBA00022723"/>
    </source>
</evidence>